<dbReference type="PROSITE" id="PS50110">
    <property type="entry name" value="RESPONSE_REGULATORY"/>
    <property type="match status" value="1"/>
</dbReference>
<evidence type="ECO:0000256" key="1">
    <source>
        <dbReference type="ARBA" id="ARBA00000085"/>
    </source>
</evidence>
<evidence type="ECO:0000256" key="14">
    <source>
        <dbReference type="ARBA" id="ARBA00024827"/>
    </source>
</evidence>
<dbReference type="RefSeq" id="WP_154370869.1">
    <property type="nucleotide sequence ID" value="NZ_WKJJ01000001.1"/>
</dbReference>
<protein>
    <recommendedName>
        <fullName evidence="5">Oxygen sensor histidine kinase NreB</fullName>
        <ecNumber evidence="4">2.7.13.3</ecNumber>
    </recommendedName>
    <alternativeName>
        <fullName evidence="15">Nitrogen regulation protein B</fullName>
    </alternativeName>
</protein>
<dbReference type="CDD" id="cd16917">
    <property type="entry name" value="HATPase_UhpB-NarQ-NarX-like"/>
    <property type="match status" value="1"/>
</dbReference>
<evidence type="ECO:0000256" key="13">
    <source>
        <dbReference type="ARBA" id="ARBA00023014"/>
    </source>
</evidence>
<evidence type="ECO:0000256" key="3">
    <source>
        <dbReference type="ARBA" id="ARBA00004496"/>
    </source>
</evidence>
<dbReference type="InterPro" id="IPR036890">
    <property type="entry name" value="HATPase_C_sf"/>
</dbReference>
<dbReference type="InterPro" id="IPR011006">
    <property type="entry name" value="CheY-like_superfamily"/>
</dbReference>
<dbReference type="Pfam" id="PF02518">
    <property type="entry name" value="HATPase_c"/>
    <property type="match status" value="1"/>
</dbReference>
<dbReference type="Pfam" id="PF07730">
    <property type="entry name" value="HisKA_3"/>
    <property type="match status" value="1"/>
</dbReference>
<dbReference type="GO" id="GO:0000155">
    <property type="term" value="F:phosphorelay sensor kinase activity"/>
    <property type="evidence" value="ECO:0007669"/>
    <property type="project" value="InterPro"/>
</dbReference>
<keyword evidence="10" id="KW-0418">Kinase</keyword>
<evidence type="ECO:0000256" key="11">
    <source>
        <dbReference type="ARBA" id="ARBA00023004"/>
    </source>
</evidence>
<keyword evidence="7" id="KW-0963">Cytoplasm</keyword>
<keyword evidence="9" id="KW-0479">Metal-binding</keyword>
<dbReference type="Gene3D" id="1.20.5.1930">
    <property type="match status" value="1"/>
</dbReference>
<dbReference type="PROSITE" id="PS50109">
    <property type="entry name" value="HIS_KIN"/>
    <property type="match status" value="1"/>
</dbReference>
<dbReference type="InterPro" id="IPR050482">
    <property type="entry name" value="Sensor_HK_TwoCompSys"/>
</dbReference>
<keyword evidence="16" id="KW-0597">Phosphoprotein</keyword>
<dbReference type="InterPro" id="IPR004358">
    <property type="entry name" value="Sig_transdc_His_kin-like_C"/>
</dbReference>
<dbReference type="Pfam" id="PF00072">
    <property type="entry name" value="Response_reg"/>
    <property type="match status" value="1"/>
</dbReference>
<dbReference type="GO" id="GO:0046983">
    <property type="term" value="F:protein dimerization activity"/>
    <property type="evidence" value="ECO:0007669"/>
    <property type="project" value="InterPro"/>
</dbReference>
<gene>
    <name evidence="19" type="ORF">GJ700_01465</name>
</gene>
<evidence type="ECO:0000256" key="4">
    <source>
        <dbReference type="ARBA" id="ARBA00012438"/>
    </source>
</evidence>
<dbReference type="InterPro" id="IPR001789">
    <property type="entry name" value="Sig_transdc_resp-reg_receiver"/>
</dbReference>
<evidence type="ECO:0000259" key="18">
    <source>
        <dbReference type="PROSITE" id="PS50110"/>
    </source>
</evidence>
<comment type="caution">
    <text evidence="19">The sequence shown here is derived from an EMBL/GenBank/DDBJ whole genome shotgun (WGS) entry which is preliminary data.</text>
</comment>
<dbReference type="SMART" id="SM00448">
    <property type="entry name" value="REC"/>
    <property type="match status" value="1"/>
</dbReference>
<dbReference type="Proteomes" id="UP000446768">
    <property type="component" value="Unassembled WGS sequence"/>
</dbReference>
<feature type="domain" description="Response regulatory" evidence="18">
    <location>
        <begin position="6"/>
        <end position="121"/>
    </location>
</feature>
<proteinExistence type="predicted"/>
<dbReference type="InterPro" id="IPR011712">
    <property type="entry name" value="Sig_transdc_His_kin_sub3_dim/P"/>
</dbReference>
<keyword evidence="13" id="KW-0411">Iron-sulfur</keyword>
<organism evidence="19 20">
    <name type="scientific">Pseudoduganella rivuli</name>
    <dbReference type="NCBI Taxonomy" id="2666085"/>
    <lineage>
        <taxon>Bacteria</taxon>
        <taxon>Pseudomonadati</taxon>
        <taxon>Pseudomonadota</taxon>
        <taxon>Betaproteobacteria</taxon>
        <taxon>Burkholderiales</taxon>
        <taxon>Oxalobacteraceae</taxon>
        <taxon>Telluria group</taxon>
        <taxon>Pseudoduganella</taxon>
    </lineage>
</organism>
<dbReference type="SMART" id="SM00387">
    <property type="entry name" value="HATPase_c"/>
    <property type="match status" value="1"/>
</dbReference>
<keyword evidence="20" id="KW-1185">Reference proteome</keyword>
<keyword evidence="6" id="KW-0004">4Fe-4S</keyword>
<evidence type="ECO:0000256" key="2">
    <source>
        <dbReference type="ARBA" id="ARBA00001966"/>
    </source>
</evidence>
<keyword evidence="8" id="KW-0808">Transferase</keyword>
<dbReference type="Gene3D" id="3.40.50.2300">
    <property type="match status" value="1"/>
</dbReference>
<dbReference type="InterPro" id="IPR005467">
    <property type="entry name" value="His_kinase_dom"/>
</dbReference>
<sequence length="363" mass="39405">MTGALRVLHVEDAADDGELVVLELEAAGYQVDYLRVETAASMEAALASPRDVVVSDFNLPSFDAYGALRLLQASGQDIPFIVVSGVIGEMVAVSLMKSGAHDYVMKGQLARLAPAIEREIRDAAVRRQQRQEALALAESQRQLQELSAFLQQAREQEGTRIARELHDELGQALTALRIDIQWLDRKLPGRDEQVGARLANMLRTVDQTVDTVRRISENLRPGMLDDLGLAAAVESHVAKFGRQSGIACDLAMNRDDFALDDATATALFRVLQEALTNVARHAQARHVAIRLQEQPGQIVLAVQDDGCGMPPPGVRPRRGYGLLGMQERVKLLGGRLDICSAPGAGMRVEASLPLPALAEGAER</sequence>
<evidence type="ECO:0000313" key="19">
    <source>
        <dbReference type="EMBL" id="MRV70389.1"/>
    </source>
</evidence>
<dbReference type="PANTHER" id="PTHR24421:SF59">
    <property type="entry name" value="OXYGEN SENSOR HISTIDINE KINASE NREB"/>
    <property type="match status" value="1"/>
</dbReference>
<dbReference type="GO" id="GO:0051539">
    <property type="term" value="F:4 iron, 4 sulfur cluster binding"/>
    <property type="evidence" value="ECO:0007669"/>
    <property type="project" value="UniProtKB-KW"/>
</dbReference>
<feature type="modified residue" description="4-aspartylphosphate" evidence="16">
    <location>
        <position position="56"/>
    </location>
</feature>
<comment type="cofactor">
    <cofactor evidence="2">
        <name>[4Fe-4S] cluster</name>
        <dbReference type="ChEBI" id="CHEBI:49883"/>
    </cofactor>
</comment>
<dbReference type="PRINTS" id="PR00344">
    <property type="entry name" value="BCTRLSENSOR"/>
</dbReference>
<dbReference type="SUPFAM" id="SSF52172">
    <property type="entry name" value="CheY-like"/>
    <property type="match status" value="1"/>
</dbReference>
<evidence type="ECO:0000256" key="16">
    <source>
        <dbReference type="PROSITE-ProRule" id="PRU00169"/>
    </source>
</evidence>
<evidence type="ECO:0000256" key="10">
    <source>
        <dbReference type="ARBA" id="ARBA00022777"/>
    </source>
</evidence>
<dbReference type="PANTHER" id="PTHR24421">
    <property type="entry name" value="NITRATE/NITRITE SENSOR PROTEIN NARX-RELATED"/>
    <property type="match status" value="1"/>
</dbReference>
<comment type="subcellular location">
    <subcellularLocation>
        <location evidence="3">Cytoplasm</location>
    </subcellularLocation>
</comment>
<evidence type="ECO:0000256" key="5">
    <source>
        <dbReference type="ARBA" id="ARBA00017322"/>
    </source>
</evidence>
<evidence type="ECO:0000256" key="15">
    <source>
        <dbReference type="ARBA" id="ARBA00030800"/>
    </source>
</evidence>
<name>A0A7X2IIA3_9BURK</name>
<evidence type="ECO:0000313" key="20">
    <source>
        <dbReference type="Proteomes" id="UP000446768"/>
    </source>
</evidence>
<dbReference type="EMBL" id="WKJJ01000001">
    <property type="protein sequence ID" value="MRV70389.1"/>
    <property type="molecule type" value="Genomic_DNA"/>
</dbReference>
<keyword evidence="11" id="KW-0408">Iron</keyword>
<evidence type="ECO:0000256" key="8">
    <source>
        <dbReference type="ARBA" id="ARBA00022679"/>
    </source>
</evidence>
<dbReference type="GO" id="GO:0005737">
    <property type="term" value="C:cytoplasm"/>
    <property type="evidence" value="ECO:0007669"/>
    <property type="project" value="UniProtKB-SubCell"/>
</dbReference>
<feature type="domain" description="Histidine kinase" evidence="17">
    <location>
        <begin position="164"/>
        <end position="356"/>
    </location>
</feature>
<keyword evidence="12" id="KW-0902">Two-component regulatory system</keyword>
<dbReference type="Gene3D" id="3.30.565.10">
    <property type="entry name" value="Histidine kinase-like ATPase, C-terminal domain"/>
    <property type="match status" value="1"/>
</dbReference>
<comment type="function">
    <text evidence="14">Member of the two-component regulatory system NreB/NreC involved in the control of dissimilatory nitrate/nitrite reduction in response to oxygen. NreB functions as a direct oxygen sensor histidine kinase which is autophosphorylated, in the absence of oxygen, probably at the conserved histidine residue, and transfers its phosphate group probably to a conserved aspartate residue of NreC. NreB/NreC activates the expression of the nitrate (narGHJI) and nitrite (nir) reductase operons, as well as the putative nitrate transporter gene narT.</text>
</comment>
<dbReference type="CDD" id="cd00156">
    <property type="entry name" value="REC"/>
    <property type="match status" value="1"/>
</dbReference>
<evidence type="ECO:0000256" key="7">
    <source>
        <dbReference type="ARBA" id="ARBA00022490"/>
    </source>
</evidence>
<evidence type="ECO:0000256" key="12">
    <source>
        <dbReference type="ARBA" id="ARBA00023012"/>
    </source>
</evidence>
<dbReference type="SUPFAM" id="SSF55874">
    <property type="entry name" value="ATPase domain of HSP90 chaperone/DNA topoisomerase II/histidine kinase"/>
    <property type="match status" value="1"/>
</dbReference>
<evidence type="ECO:0000256" key="6">
    <source>
        <dbReference type="ARBA" id="ARBA00022485"/>
    </source>
</evidence>
<dbReference type="GO" id="GO:0046872">
    <property type="term" value="F:metal ion binding"/>
    <property type="evidence" value="ECO:0007669"/>
    <property type="project" value="UniProtKB-KW"/>
</dbReference>
<evidence type="ECO:0000259" key="17">
    <source>
        <dbReference type="PROSITE" id="PS50109"/>
    </source>
</evidence>
<comment type="catalytic activity">
    <reaction evidence="1">
        <text>ATP + protein L-histidine = ADP + protein N-phospho-L-histidine.</text>
        <dbReference type="EC" id="2.7.13.3"/>
    </reaction>
</comment>
<dbReference type="InterPro" id="IPR003594">
    <property type="entry name" value="HATPase_dom"/>
</dbReference>
<dbReference type="EC" id="2.7.13.3" evidence="4"/>
<evidence type="ECO:0000256" key="9">
    <source>
        <dbReference type="ARBA" id="ARBA00022723"/>
    </source>
</evidence>
<dbReference type="AlphaFoldDB" id="A0A7X2IIA3"/>
<accession>A0A7X2IIA3</accession>
<reference evidence="19 20" key="1">
    <citation type="submission" date="2019-11" db="EMBL/GenBank/DDBJ databases">
        <title>Novel species isolated from a subtropical stream in China.</title>
        <authorList>
            <person name="Lu H."/>
        </authorList>
    </citation>
    <scope>NUCLEOTIDE SEQUENCE [LARGE SCALE GENOMIC DNA]</scope>
    <source>
        <strain evidence="19 20">FT92W</strain>
    </source>
</reference>
<dbReference type="GO" id="GO:0016020">
    <property type="term" value="C:membrane"/>
    <property type="evidence" value="ECO:0007669"/>
    <property type="project" value="InterPro"/>
</dbReference>